<name>A0A3L9I0K6_ECOLX</name>
<dbReference type="AlphaFoldDB" id="A0A3L9I0K6"/>
<accession>A0A3L9I0K6</accession>
<gene>
    <name evidence="1" type="ORF">EAI46_20840</name>
</gene>
<dbReference type="EMBL" id="RDDM01000212">
    <property type="protein sequence ID" value="RLY55271.1"/>
    <property type="molecule type" value="Genomic_DNA"/>
</dbReference>
<sequence>RLVMDPLILVQIPPLPCMSPSHFSAR</sequence>
<evidence type="ECO:0000313" key="2">
    <source>
        <dbReference type="Proteomes" id="UP000281340"/>
    </source>
</evidence>
<reference evidence="1 2" key="1">
    <citation type="submission" date="2018-10" db="EMBL/GenBank/DDBJ databases">
        <title>Comparison of Escherichia coli isolates recovered from retail chicken and from chicken fecal samples by antimicrobial susceptibility test and whole genome sequencing.</title>
        <authorList>
            <person name="Tang B."/>
            <person name="Ma Y."/>
            <person name="He X."/>
            <person name="Cao L."/>
            <person name="Xia X."/>
            <person name="Yang H."/>
        </authorList>
    </citation>
    <scope>NUCLEOTIDE SEQUENCE [LARGE SCALE GENOMIC DNA]</scope>
    <source>
        <strain evidence="1 2">CMJH98b</strain>
    </source>
</reference>
<proteinExistence type="predicted"/>
<dbReference type="Proteomes" id="UP000281340">
    <property type="component" value="Unassembled WGS sequence"/>
</dbReference>
<protein>
    <submittedName>
        <fullName evidence="1">Fimbrial protein</fullName>
    </submittedName>
</protein>
<evidence type="ECO:0000313" key="1">
    <source>
        <dbReference type="EMBL" id="RLY55271.1"/>
    </source>
</evidence>
<organism evidence="1 2">
    <name type="scientific">Escherichia coli</name>
    <dbReference type="NCBI Taxonomy" id="562"/>
    <lineage>
        <taxon>Bacteria</taxon>
        <taxon>Pseudomonadati</taxon>
        <taxon>Pseudomonadota</taxon>
        <taxon>Gammaproteobacteria</taxon>
        <taxon>Enterobacterales</taxon>
        <taxon>Enterobacteriaceae</taxon>
        <taxon>Escherichia</taxon>
    </lineage>
</organism>
<comment type="caution">
    <text evidence="1">The sequence shown here is derived from an EMBL/GenBank/DDBJ whole genome shotgun (WGS) entry which is preliminary data.</text>
</comment>
<feature type="non-terminal residue" evidence="1">
    <location>
        <position position="1"/>
    </location>
</feature>